<dbReference type="AlphaFoldDB" id="A0A1W1I365"/>
<gene>
    <name evidence="1" type="ORF">NSJP_1276</name>
</gene>
<evidence type="ECO:0000313" key="2">
    <source>
        <dbReference type="Proteomes" id="UP000192042"/>
    </source>
</evidence>
<accession>A0A1W1I365</accession>
<reference evidence="1 2" key="1">
    <citation type="submission" date="2017-03" db="EMBL/GenBank/DDBJ databases">
        <authorList>
            <person name="Afonso C.L."/>
            <person name="Miller P.J."/>
            <person name="Scott M.A."/>
            <person name="Spackman E."/>
            <person name="Goraichik I."/>
            <person name="Dimitrov K.M."/>
            <person name="Suarez D.L."/>
            <person name="Swayne D.E."/>
        </authorList>
    </citation>
    <scope>NUCLEOTIDE SEQUENCE [LARGE SCALE GENOMIC DNA]</scope>
    <source>
        <strain evidence="1">Genome sequencing of Nitrospira japonica strain NJ11</strain>
    </source>
</reference>
<sequence length="62" mass="6754">MDTSPEALTGRSTLSACGGRSEWIIGADSLRDIRECRTGCWYHLYLNSGSAHPRQGLTGGER</sequence>
<evidence type="ECO:0000313" key="1">
    <source>
        <dbReference type="EMBL" id="SLM47448.1"/>
    </source>
</evidence>
<name>A0A1W1I365_9BACT</name>
<keyword evidence="2" id="KW-1185">Reference proteome</keyword>
<dbReference type="EMBL" id="LT828648">
    <property type="protein sequence ID" value="SLM47448.1"/>
    <property type="molecule type" value="Genomic_DNA"/>
</dbReference>
<dbReference type="STRING" id="1325564.NSJP_1276"/>
<dbReference type="Proteomes" id="UP000192042">
    <property type="component" value="Chromosome I"/>
</dbReference>
<dbReference type="KEGG" id="nja:NSJP_1276"/>
<organism evidence="1 2">
    <name type="scientific">Nitrospira japonica</name>
    <dbReference type="NCBI Taxonomy" id="1325564"/>
    <lineage>
        <taxon>Bacteria</taxon>
        <taxon>Pseudomonadati</taxon>
        <taxon>Nitrospirota</taxon>
        <taxon>Nitrospiria</taxon>
        <taxon>Nitrospirales</taxon>
        <taxon>Nitrospiraceae</taxon>
        <taxon>Nitrospira</taxon>
    </lineage>
</organism>
<proteinExistence type="predicted"/>
<protein>
    <submittedName>
        <fullName evidence="1">Uncharacterized protein</fullName>
    </submittedName>
</protein>